<keyword evidence="3" id="KW-0808">Transferase</keyword>
<name>A0A2T0XNK7_9BACT</name>
<dbReference type="SUPFAM" id="SSF48019">
    <property type="entry name" value="post-AAA+ oligomerization domain-like"/>
    <property type="match status" value="1"/>
</dbReference>
<dbReference type="STRING" id="1168289.GCA_000259075_02813"/>
<proteinExistence type="inferred from homology"/>
<dbReference type="EMBL" id="QPIZ01000014">
    <property type="protein sequence ID" value="RCW32723.1"/>
    <property type="molecule type" value="Genomic_DNA"/>
</dbReference>
<organism evidence="10 11">
    <name type="scientific">Marinilabilia salmonicolor</name>
    <dbReference type="NCBI Taxonomy" id="989"/>
    <lineage>
        <taxon>Bacteria</taxon>
        <taxon>Pseudomonadati</taxon>
        <taxon>Bacteroidota</taxon>
        <taxon>Bacteroidia</taxon>
        <taxon>Marinilabiliales</taxon>
        <taxon>Marinilabiliaceae</taxon>
        <taxon>Marinilabilia</taxon>
    </lineage>
</organism>
<dbReference type="Gene3D" id="3.40.50.300">
    <property type="entry name" value="P-loop containing nucleotide triphosphate hydrolases"/>
    <property type="match status" value="1"/>
</dbReference>
<comment type="similarity">
    <text evidence="7">Belongs to the DNA polymerase HolA subunit family.</text>
</comment>
<keyword evidence="6" id="KW-0239">DNA-directed DNA polymerase</keyword>
<evidence type="ECO:0000256" key="2">
    <source>
        <dbReference type="ARBA" id="ARBA00017703"/>
    </source>
</evidence>
<comment type="catalytic activity">
    <reaction evidence="8">
        <text>DNA(n) + a 2'-deoxyribonucleoside 5'-triphosphate = DNA(n+1) + diphosphate</text>
        <dbReference type="Rhea" id="RHEA:22508"/>
        <dbReference type="Rhea" id="RHEA-COMP:17339"/>
        <dbReference type="Rhea" id="RHEA-COMP:17340"/>
        <dbReference type="ChEBI" id="CHEBI:33019"/>
        <dbReference type="ChEBI" id="CHEBI:61560"/>
        <dbReference type="ChEBI" id="CHEBI:173112"/>
        <dbReference type="EC" id="2.7.7.7"/>
    </reaction>
</comment>
<accession>A0A2T0XNK7</accession>
<protein>
    <recommendedName>
        <fullName evidence="2">DNA polymerase III subunit delta</fullName>
        <ecNumber evidence="1">2.7.7.7</ecNumber>
    </recommendedName>
</protein>
<sequence>MDFAQIVAQLKKGEFAQVYFLSGEEPWYADYITDYIAQNAIKEEEKAFNQSVFYGADVNIVDVVESARRFPMMAPKQVVIVKEAQNIKDLKKSDNALESYLRAPSPSTILVINYRDKFDKRSKVWKELKKKDFVTFESQKLWENQVGPWISKYLKSIGLEIDPKANTILVEHLGNKLTNVVKALDKLKVAVGTDVKTITPQHIEDYVGISKDFNNFELQDAIVKGDVYKANQIARVFAKNPKDFPIQLTIGLLFSFFSKLMLYVATRDKSNQNLGSLGITPFRAKQFQSASRRFGWNKSRRIVSLLREYDMKSKGFNNNSATQGDLLQEMIFKIMH</sequence>
<dbReference type="RefSeq" id="WP_106152501.1">
    <property type="nucleotide sequence ID" value="NZ_PVTS01000005.1"/>
</dbReference>
<feature type="domain" description="DNA polymerase III delta N-terminal" evidence="9">
    <location>
        <begin position="19"/>
        <end position="132"/>
    </location>
</feature>
<dbReference type="Pfam" id="PF06144">
    <property type="entry name" value="DNA_pol3_delta"/>
    <property type="match status" value="1"/>
</dbReference>
<evidence type="ECO:0000256" key="8">
    <source>
        <dbReference type="ARBA" id="ARBA00049244"/>
    </source>
</evidence>
<dbReference type="PANTHER" id="PTHR34388">
    <property type="entry name" value="DNA POLYMERASE III SUBUNIT DELTA"/>
    <property type="match status" value="1"/>
</dbReference>
<dbReference type="OrthoDB" id="1172326at2"/>
<dbReference type="InterPro" id="IPR027417">
    <property type="entry name" value="P-loop_NTPase"/>
</dbReference>
<dbReference type="Proteomes" id="UP000252733">
    <property type="component" value="Unassembled WGS sequence"/>
</dbReference>
<evidence type="ECO:0000256" key="7">
    <source>
        <dbReference type="ARBA" id="ARBA00034754"/>
    </source>
</evidence>
<dbReference type="PANTHER" id="PTHR34388:SF1">
    <property type="entry name" value="DNA POLYMERASE III SUBUNIT DELTA"/>
    <property type="match status" value="1"/>
</dbReference>
<dbReference type="SUPFAM" id="SSF52540">
    <property type="entry name" value="P-loop containing nucleoside triphosphate hydrolases"/>
    <property type="match status" value="1"/>
</dbReference>
<dbReference type="GO" id="GO:0009360">
    <property type="term" value="C:DNA polymerase III complex"/>
    <property type="evidence" value="ECO:0007669"/>
    <property type="project" value="InterPro"/>
</dbReference>
<dbReference type="InterPro" id="IPR005790">
    <property type="entry name" value="DNA_polIII_delta"/>
</dbReference>
<dbReference type="InterPro" id="IPR010372">
    <property type="entry name" value="DNA_pol3_delta_N"/>
</dbReference>
<evidence type="ECO:0000313" key="11">
    <source>
        <dbReference type="Proteomes" id="UP000252733"/>
    </source>
</evidence>
<keyword evidence="5" id="KW-0235">DNA replication</keyword>
<dbReference type="GO" id="GO:0006261">
    <property type="term" value="P:DNA-templated DNA replication"/>
    <property type="evidence" value="ECO:0007669"/>
    <property type="project" value="TreeGrafter"/>
</dbReference>
<dbReference type="GO" id="GO:0003677">
    <property type="term" value="F:DNA binding"/>
    <property type="evidence" value="ECO:0007669"/>
    <property type="project" value="InterPro"/>
</dbReference>
<evidence type="ECO:0000256" key="1">
    <source>
        <dbReference type="ARBA" id="ARBA00012417"/>
    </source>
</evidence>
<dbReference type="GO" id="GO:0003887">
    <property type="term" value="F:DNA-directed DNA polymerase activity"/>
    <property type="evidence" value="ECO:0007669"/>
    <property type="project" value="UniProtKB-KW"/>
</dbReference>
<evidence type="ECO:0000256" key="5">
    <source>
        <dbReference type="ARBA" id="ARBA00022705"/>
    </source>
</evidence>
<evidence type="ECO:0000259" key="9">
    <source>
        <dbReference type="Pfam" id="PF06144"/>
    </source>
</evidence>
<dbReference type="Gene3D" id="1.10.8.60">
    <property type="match status" value="1"/>
</dbReference>
<comment type="caution">
    <text evidence="10">The sequence shown here is derived from an EMBL/GenBank/DDBJ whole genome shotgun (WGS) entry which is preliminary data.</text>
</comment>
<dbReference type="EC" id="2.7.7.7" evidence="1"/>
<keyword evidence="4" id="KW-0548">Nucleotidyltransferase</keyword>
<keyword evidence="11" id="KW-1185">Reference proteome</keyword>
<dbReference type="AlphaFoldDB" id="A0A2T0XNK7"/>
<evidence type="ECO:0000256" key="3">
    <source>
        <dbReference type="ARBA" id="ARBA00022679"/>
    </source>
</evidence>
<reference evidence="10 11" key="1">
    <citation type="submission" date="2018-07" db="EMBL/GenBank/DDBJ databases">
        <title>Freshwater and sediment microbial communities from various areas in North America, analyzing microbe dynamics in response to fracking.</title>
        <authorList>
            <person name="Lamendella R."/>
        </authorList>
    </citation>
    <scope>NUCLEOTIDE SEQUENCE [LARGE SCALE GENOMIC DNA]</scope>
    <source>
        <strain evidence="10 11">160A</strain>
    </source>
</reference>
<dbReference type="InterPro" id="IPR008921">
    <property type="entry name" value="DNA_pol3_clamp-load_cplx_C"/>
</dbReference>
<dbReference type="NCBIfam" id="TIGR01128">
    <property type="entry name" value="holA"/>
    <property type="match status" value="1"/>
</dbReference>
<evidence type="ECO:0000256" key="4">
    <source>
        <dbReference type="ARBA" id="ARBA00022695"/>
    </source>
</evidence>
<gene>
    <name evidence="10" type="ORF">DFO77_11449</name>
</gene>
<evidence type="ECO:0000256" key="6">
    <source>
        <dbReference type="ARBA" id="ARBA00022932"/>
    </source>
</evidence>
<dbReference type="Gene3D" id="1.20.272.10">
    <property type="match status" value="1"/>
</dbReference>
<evidence type="ECO:0000313" key="10">
    <source>
        <dbReference type="EMBL" id="RCW32723.1"/>
    </source>
</evidence>